<dbReference type="Gene3D" id="3.30.70.360">
    <property type="match status" value="1"/>
</dbReference>
<dbReference type="InterPro" id="IPR002933">
    <property type="entry name" value="Peptidase_M20"/>
</dbReference>
<dbReference type="Pfam" id="PF01546">
    <property type="entry name" value="Peptidase_M20"/>
    <property type="match status" value="1"/>
</dbReference>
<dbReference type="InterPro" id="IPR011650">
    <property type="entry name" value="Peptidase_M20_dimer"/>
</dbReference>
<feature type="binding site" evidence="1">
    <location>
        <position position="94"/>
    </location>
    <ligand>
        <name>Mn(2+)</name>
        <dbReference type="ChEBI" id="CHEBI:29035"/>
        <label>2</label>
    </ligand>
</feature>
<feature type="binding site" evidence="1">
    <location>
        <position position="154"/>
    </location>
    <ligand>
        <name>Mn(2+)</name>
        <dbReference type="ChEBI" id="CHEBI:29035"/>
        <label>2</label>
    </ligand>
</feature>
<protein>
    <submittedName>
        <fullName evidence="3">Amidohydrolase</fullName>
    </submittedName>
</protein>
<dbReference type="InterPro" id="IPR017439">
    <property type="entry name" value="Amidohydrolase"/>
</dbReference>
<feature type="binding site" evidence="1">
    <location>
        <position position="130"/>
    </location>
    <ligand>
        <name>Mn(2+)</name>
        <dbReference type="ChEBI" id="CHEBI:29035"/>
        <label>2</label>
    </ligand>
</feature>
<dbReference type="GO" id="GO:0016787">
    <property type="term" value="F:hydrolase activity"/>
    <property type="evidence" value="ECO:0007669"/>
    <property type="project" value="InterPro"/>
</dbReference>
<keyword evidence="1" id="KW-0464">Manganese</keyword>
<comment type="caution">
    <text evidence="3">The sequence shown here is derived from an EMBL/GenBank/DDBJ whole genome shotgun (WGS) entry which is preliminary data.</text>
</comment>
<feature type="domain" description="Peptidase M20 dimerisation" evidence="2">
    <location>
        <begin position="174"/>
        <end position="269"/>
    </location>
</feature>
<proteinExistence type="predicted"/>
<dbReference type="EMBL" id="JACXSI010000055">
    <property type="protein sequence ID" value="MBD3110069.1"/>
    <property type="molecule type" value="Genomic_DNA"/>
</dbReference>
<dbReference type="Gene3D" id="3.40.630.10">
    <property type="entry name" value="Zn peptidases"/>
    <property type="match status" value="1"/>
</dbReference>
<dbReference type="PANTHER" id="PTHR11014">
    <property type="entry name" value="PEPTIDASE M20 FAMILY MEMBER"/>
    <property type="match status" value="1"/>
</dbReference>
<sequence>MRDLIQAIKENENVILCTYDALHKLAEPSWKEEKTSRYLQKVLYDAGFSIQTFAGHYGFIAELQGEKREVIALRADMDALMQEIDGEVRANHACGHDAHSTMVLHAALALKQSGRCFRHTVRFIFQPAEEVAEGALQMVRDGVLENVKFLGGIHLRPELEVPFQKAAPVIQHGSSVSIKGVITGKTAHAARPELGINALEAASALIQAISQIRLQAQGSYSIKITELQGGEASNSIPEKARFTFDLRSENNETMDLLIKKAKRVVESIAALTETNIAFSLEEYAPAAVTNDAAIAVSTEAIATVLGKENVNSYCKSPGAEDFHFYTMKKTDIAATMIGLGCGLQPGLHHPAMTFNKEALIFGTQILAQTLLFADKKQW</sequence>
<keyword evidence="1" id="KW-0479">Metal-binding</keyword>
<dbReference type="SUPFAM" id="SSF55031">
    <property type="entry name" value="Bacterial exopeptidase dimerisation domain"/>
    <property type="match status" value="1"/>
</dbReference>
<dbReference type="Proteomes" id="UP000602076">
    <property type="component" value="Unassembled WGS sequence"/>
</dbReference>
<dbReference type="Pfam" id="PF07687">
    <property type="entry name" value="M20_dimer"/>
    <property type="match status" value="1"/>
</dbReference>
<dbReference type="RefSeq" id="WP_190999602.1">
    <property type="nucleotide sequence ID" value="NZ_JACXSI010000055.1"/>
</dbReference>
<evidence type="ECO:0000313" key="4">
    <source>
        <dbReference type="Proteomes" id="UP000602076"/>
    </source>
</evidence>
<evidence type="ECO:0000313" key="3">
    <source>
        <dbReference type="EMBL" id="MBD3110069.1"/>
    </source>
</evidence>
<organism evidence="3 4">
    <name type="scientific">Peribacillus faecalis</name>
    <dbReference type="NCBI Taxonomy" id="2772559"/>
    <lineage>
        <taxon>Bacteria</taxon>
        <taxon>Bacillati</taxon>
        <taxon>Bacillota</taxon>
        <taxon>Bacilli</taxon>
        <taxon>Bacillales</taxon>
        <taxon>Bacillaceae</taxon>
        <taxon>Peribacillus</taxon>
    </lineage>
</organism>
<reference evidence="3" key="1">
    <citation type="submission" date="2020-09" db="EMBL/GenBank/DDBJ databases">
        <title>Bacillus faecalis sp. nov., a moderately halophilic bacterium isolated from cow faeces.</title>
        <authorList>
            <person name="Jiang L."/>
            <person name="Lee J."/>
        </authorList>
    </citation>
    <scope>NUCLEOTIDE SEQUENCE</scope>
    <source>
        <strain evidence="3">AGMB 02131</strain>
    </source>
</reference>
<dbReference type="PANTHER" id="PTHR11014:SF122">
    <property type="entry name" value="AMIDOHYDROLASE AMHX"/>
    <property type="match status" value="1"/>
</dbReference>
<dbReference type="GO" id="GO:0046872">
    <property type="term" value="F:metal ion binding"/>
    <property type="evidence" value="ECO:0007669"/>
    <property type="project" value="UniProtKB-KW"/>
</dbReference>
<dbReference type="NCBIfam" id="TIGR01891">
    <property type="entry name" value="amidohydrolases"/>
    <property type="match status" value="1"/>
</dbReference>
<accession>A0A927D2V6</accession>
<gene>
    <name evidence="3" type="ORF">IEO70_17175</name>
</gene>
<feature type="binding site" evidence="1">
    <location>
        <position position="96"/>
    </location>
    <ligand>
        <name>Mn(2+)</name>
        <dbReference type="ChEBI" id="CHEBI:29035"/>
        <label>2</label>
    </ligand>
</feature>
<dbReference type="PIRSF" id="PIRSF005962">
    <property type="entry name" value="Pept_M20D_amidohydro"/>
    <property type="match status" value="1"/>
</dbReference>
<dbReference type="SUPFAM" id="SSF53187">
    <property type="entry name" value="Zn-dependent exopeptidases"/>
    <property type="match status" value="1"/>
</dbReference>
<dbReference type="InterPro" id="IPR036264">
    <property type="entry name" value="Bact_exopeptidase_dim_dom"/>
</dbReference>
<evidence type="ECO:0000256" key="1">
    <source>
        <dbReference type="PIRSR" id="PIRSR005962-1"/>
    </source>
</evidence>
<name>A0A927D2V6_9BACI</name>
<keyword evidence="4" id="KW-1185">Reference proteome</keyword>
<comment type="cofactor">
    <cofactor evidence="1">
        <name>Mn(2+)</name>
        <dbReference type="ChEBI" id="CHEBI:29035"/>
    </cofactor>
    <text evidence="1">The Mn(2+) ion enhances activity.</text>
</comment>
<evidence type="ECO:0000259" key="2">
    <source>
        <dbReference type="Pfam" id="PF07687"/>
    </source>
</evidence>
<dbReference type="AlphaFoldDB" id="A0A927D2V6"/>
<feature type="binding site" evidence="1">
    <location>
        <position position="348"/>
    </location>
    <ligand>
        <name>Mn(2+)</name>
        <dbReference type="ChEBI" id="CHEBI:29035"/>
        <label>2</label>
    </ligand>
</feature>